<protein>
    <submittedName>
        <fullName evidence="1">Uncharacterized protein</fullName>
    </submittedName>
</protein>
<sequence length="205" mass="23901">MQFAKKFGYEVSRKPVTFDVFKFREGDVVEVIDPMLMIKHYPSDLCSLEDFKDWVVGNGCATTGSDVVSIGRKYVIAEVKYPETEYEIRWNPEGIPDIYVYIDRPDELEKLDVFDKVRCSVSKDVTVSVNYFSLRPVPTKEDLDLNKLSSEDLAKYTELVNEYDKVINARAHQARIEQDILDLFNIPHRNKEEVLDMIKEKMEEE</sequence>
<reference evidence="1 2" key="1">
    <citation type="submission" date="2020-09" db="EMBL/GenBank/DDBJ databases">
        <authorList>
            <person name="Gold N."/>
            <person name="Khalifa L."/>
            <person name="Gelman D."/>
            <person name="Alkalay-Oren S."/>
            <person name="Coppenhagen-Glazer S."/>
            <person name="Hazan R."/>
        </authorList>
    </citation>
    <scope>NUCLEOTIDE SEQUENCE [LARGE SCALE GENOMIC DNA]</scope>
</reference>
<dbReference type="EMBL" id="MW004545">
    <property type="protein sequence ID" value="QPI18423.1"/>
    <property type="molecule type" value="Genomic_DNA"/>
</dbReference>
<proteinExistence type="predicted"/>
<organism evidence="1 2">
    <name type="scientific">Enterococcus phage EFGrNG</name>
    <dbReference type="NCBI Taxonomy" id="2777301"/>
    <lineage>
        <taxon>Viruses</taxon>
        <taxon>Duplodnaviria</taxon>
        <taxon>Heunggongvirae</taxon>
        <taxon>Uroviricota</taxon>
        <taxon>Caudoviricetes</taxon>
        <taxon>Herelleviridae</taxon>
        <taxon>Brockvirinae</taxon>
        <taxon>Schiekvirus</taxon>
        <taxon>Schiekvirus Efgrng</taxon>
    </lineage>
</organism>
<keyword evidence="2" id="KW-1185">Reference proteome</keyword>
<accession>A0A7S9SW11</accession>
<evidence type="ECO:0000313" key="1">
    <source>
        <dbReference type="EMBL" id="QPI18423.1"/>
    </source>
</evidence>
<name>A0A7S9SW11_9CAUD</name>
<dbReference type="Proteomes" id="UP000594510">
    <property type="component" value="Segment"/>
</dbReference>
<evidence type="ECO:0000313" key="2">
    <source>
        <dbReference type="Proteomes" id="UP000594510"/>
    </source>
</evidence>